<dbReference type="Pfam" id="PF14336">
    <property type="entry name" value="GLUCM-like_C"/>
    <property type="match status" value="1"/>
</dbReference>
<evidence type="ECO:0000259" key="1">
    <source>
        <dbReference type="Pfam" id="PF14336"/>
    </source>
</evidence>
<evidence type="ECO:0000313" key="2">
    <source>
        <dbReference type="EMBL" id="MCP1100973.1"/>
    </source>
</evidence>
<dbReference type="PANTHER" id="PTHR32022">
    <property type="entry name" value="D-GLUTAMATE CYCLASE, MITOCHONDRIAL"/>
    <property type="match status" value="1"/>
</dbReference>
<dbReference type="InterPro" id="IPR025504">
    <property type="entry name" value="GLUCM_C"/>
</dbReference>
<dbReference type="Proteomes" id="UP001523566">
    <property type="component" value="Unassembled WGS sequence"/>
</dbReference>
<reference evidence="2 3" key="1">
    <citation type="journal article" date="2022" name="Genome Biol. Evol.">
        <title>Host diet, physiology and behaviors set the stage for Lachnospiraceae cladogenesis.</title>
        <authorList>
            <person name="Vera-Ponce De Leon A."/>
            <person name="Schneider M."/>
            <person name="Jahnes B.C."/>
            <person name="Sadowski V."/>
            <person name="Camuy-Velez L.A."/>
            <person name="Duan J."/>
            <person name="Sabree Z.L."/>
        </authorList>
    </citation>
    <scope>NUCLEOTIDE SEQUENCE [LARGE SCALE GENOMIC DNA]</scope>
    <source>
        <strain evidence="2 3">PAL113</strain>
    </source>
</reference>
<keyword evidence="3" id="KW-1185">Reference proteome</keyword>
<feature type="domain" description="D-glutamate cyclase-like C-terminal" evidence="1">
    <location>
        <begin position="8"/>
        <end position="273"/>
    </location>
</feature>
<comment type="caution">
    <text evidence="2">The sequence shown here is derived from an EMBL/GenBank/DDBJ whole genome shotgun (WGS) entry which is preliminary data.</text>
</comment>
<dbReference type="RefSeq" id="WP_262064758.1">
    <property type="nucleotide sequence ID" value="NZ_JAMXOD010000001.1"/>
</dbReference>
<name>A0ABT1E565_9FIRM</name>
<evidence type="ECO:0000313" key="3">
    <source>
        <dbReference type="Proteomes" id="UP001523566"/>
    </source>
</evidence>
<dbReference type="EMBL" id="JAMZFW010000001">
    <property type="protein sequence ID" value="MCP1100973.1"/>
    <property type="molecule type" value="Genomic_DNA"/>
</dbReference>
<proteinExistence type="predicted"/>
<accession>A0ABT1E565</accession>
<dbReference type="Gene3D" id="3.90.1640.20">
    <property type="entry name" value="TON_0340"/>
    <property type="match status" value="1"/>
</dbReference>
<organism evidence="2 3">
    <name type="scientific">Aequitasia blattaphilus</name>
    <dbReference type="NCBI Taxonomy" id="2949332"/>
    <lineage>
        <taxon>Bacteria</taxon>
        <taxon>Bacillati</taxon>
        <taxon>Bacillota</taxon>
        <taxon>Clostridia</taxon>
        <taxon>Lachnospirales</taxon>
        <taxon>Lachnospiraceae</taxon>
        <taxon>Aequitasia</taxon>
    </lineage>
</organism>
<gene>
    <name evidence="2" type="ORF">NK125_00925</name>
</gene>
<dbReference type="PANTHER" id="PTHR32022:SF10">
    <property type="entry name" value="D-GLUTAMATE CYCLASE, MITOCHONDRIAL"/>
    <property type="match status" value="1"/>
</dbReference>
<sequence>MKKESITIEDIVLRHSQRGMNVLRKYMKEDYCKICAGEILNLKKGTIFLTTGFYVAGYAETDGPLGTMVMAEALEKLGFHPVIVTDEYCKGFFECRSIKTLYVDIEAGEKEYWELLEKYQPVGVISIERCGSNIHQDYTNMRGISIKEATAKIDILVELANILKIPTFGIGDGGNEIGMGNLQDAIARELSICPCKVKVEHLVLATVSNWGAYAVVAYFQKITGEKLLPQFEEIAEYLKKIVSIGCVDGVTKERTASVDGFSLHTEKQVIEALHHQIIGCS</sequence>
<protein>
    <submittedName>
        <fullName evidence="2">DUF4392 domain-containing protein</fullName>
    </submittedName>
</protein>